<evidence type="ECO:0000313" key="1">
    <source>
        <dbReference type="EMBL" id="KAA0195591.1"/>
    </source>
</evidence>
<dbReference type="AlphaFoldDB" id="A0A8E0RWG0"/>
<sequence length="493" mass="54614">MDPSKEHTDVNASMVDEPIENGQSMTSPYFRRSLSGQFTPAATNTNDTDWSNHSSLISRLLPFGFLCHITVQTLNELVDADIPWSNYNRFYYGESCNTDSAEFLWNSVDASVGLDHASSTEPFDGLASQRSTINSWTSAASEATQALFSSEISGAEELELALATLLTNAQNEHAEESQHLDAASWNPVGSSCFEAGSNAMSHVSDEANDARQLQTKDFKSSASLDQCPIESEKSKLVGVEMSTSHYEATDNLDIPSKGVTEVSVARQNEFTESTVLAIVLDQPSTNSPDVQGALDNESTHSLHTMDSDAVKASTGGLDCTDQLPEDQSMTTLLVGSDALVSNHNETEQVSEPPVHPSSRMELSLEEYNMLPLEIRALLEEPMLDLSLMYPTVDRFGSSIWHVLPHQFHVFKRFLCTLQPCTWPFYQTRWPPFWAPGRGATLTIADRGFFAEDEIRASSAQLRRDLFRYCRHYQLSHPNDSEFSMLIVDPLVSI</sequence>
<evidence type="ECO:0000313" key="2">
    <source>
        <dbReference type="Proteomes" id="UP000728185"/>
    </source>
</evidence>
<organism evidence="1 2">
    <name type="scientific">Fasciolopsis buskii</name>
    <dbReference type="NCBI Taxonomy" id="27845"/>
    <lineage>
        <taxon>Eukaryota</taxon>
        <taxon>Metazoa</taxon>
        <taxon>Spiralia</taxon>
        <taxon>Lophotrochozoa</taxon>
        <taxon>Platyhelminthes</taxon>
        <taxon>Trematoda</taxon>
        <taxon>Digenea</taxon>
        <taxon>Plagiorchiida</taxon>
        <taxon>Echinostomata</taxon>
        <taxon>Echinostomatoidea</taxon>
        <taxon>Fasciolidae</taxon>
        <taxon>Fasciolopsis</taxon>
    </lineage>
</organism>
<dbReference type="Proteomes" id="UP000728185">
    <property type="component" value="Unassembled WGS sequence"/>
</dbReference>
<accession>A0A8E0RWG0</accession>
<comment type="caution">
    <text evidence="1">The sequence shown here is derived from an EMBL/GenBank/DDBJ whole genome shotgun (WGS) entry which is preliminary data.</text>
</comment>
<protein>
    <submittedName>
        <fullName evidence="1">Uncharacterized protein</fullName>
    </submittedName>
</protein>
<proteinExistence type="predicted"/>
<reference evidence="1" key="1">
    <citation type="submission" date="2019-05" db="EMBL/GenBank/DDBJ databases">
        <title>Annotation for the trematode Fasciolopsis buski.</title>
        <authorList>
            <person name="Choi Y.-J."/>
        </authorList>
    </citation>
    <scope>NUCLEOTIDE SEQUENCE</scope>
    <source>
        <strain evidence="1">HT</strain>
        <tissue evidence="1">Whole worm</tissue>
    </source>
</reference>
<dbReference type="EMBL" id="LUCM01003598">
    <property type="protein sequence ID" value="KAA0195591.1"/>
    <property type="molecule type" value="Genomic_DNA"/>
</dbReference>
<keyword evidence="2" id="KW-1185">Reference proteome</keyword>
<gene>
    <name evidence="1" type="ORF">FBUS_11426</name>
</gene>
<dbReference type="OrthoDB" id="10675818at2759"/>
<name>A0A8E0RWG0_9TREM</name>